<proteinExistence type="predicted"/>
<sequence>MYFQDDRPLSYERPQETANTKLEHLQNLYDERIDSLTKQLEAFFTEISNDEIFKAMQENPLTQEYASQRAGELFAEIMNSEQESTIKRLQIELSEYKSLNLKFESDEQRMVKIIRELEEKLKKAEGDKEKLLNDYEMMINKFSNAEDRLDESLKRKDAEWLHKMDVNMRKMEATLQDTEEKYFITRKELENLTSTRMNTDMLYNECDRLKRELKTQELFYLRQQEESKRVFEGRIIEFNEKIINKDKIYEDLSSQFKNYQKQSEDLSANQQNLIKNLVDKSKQLKQKIISQKSKLSDYMKLSKESTINLENANSTYTRTVTDLENRIKTIEKEAIQKETDLITKQQLQLTQLQQHYKQMMDTKMLEMQKEINEQIIRSQEHDIEVKNIMDKKMKEIERDYLPKSVHDKILTDRENFMMKKFNVRIDEITQNHEEEKEVMRKEIEEVKKDKEQVMENLEVSQKAEENLKRETMREKEKINNNLNEKVKKIKKVKSVNQELSRDLEKTKKEFAELQNHYNTEISSRIQSEKQVINLNNTLNELKETLNQSKQSSQTAKFQHEQTLSQISEKTNLLERELEIKAKTIQRYDDEILMLQSSLRDSKLQQSGYLTQLELEQSRHLDTKKKLKEIEDYSQKLLSEIDFRQNKHNDYYSSIDNYKEQIRNLSIAVEGKDQEIFNIKQNYGNKENDLKQKLRLVTEKCRKYVVNSIFFLRKQLEGVVELYEHEFASMNKNFSQVKQEISIKVLELQLQYRKQLEGKAQEFTDEIKDYYRAKLAQIEDYILQENTQWADQETEGLRRAIKSIIEKKHIGQVEIKSLKDTIANITQQNESLYRENQKLQIRLHANNEAFDQLQKEVTEEANKIKLRLEAGSVKDRMDYSARNYYRK</sequence>
<comment type="caution">
    <text evidence="2">The sequence shown here is derived from an EMBL/GenBank/DDBJ whole genome shotgun (WGS) entry which is preliminary data.</text>
</comment>
<gene>
    <name evidence="2" type="ORF">SteCoe_14250</name>
</gene>
<feature type="coiled-coil region" evidence="1">
    <location>
        <begin position="249"/>
        <end position="340"/>
    </location>
</feature>
<dbReference type="Proteomes" id="UP000187209">
    <property type="component" value="Unassembled WGS sequence"/>
</dbReference>
<keyword evidence="1" id="KW-0175">Coiled coil</keyword>
<protein>
    <submittedName>
        <fullName evidence="2">Uncharacterized protein</fullName>
    </submittedName>
</protein>
<evidence type="ECO:0000256" key="1">
    <source>
        <dbReference type="SAM" id="Coils"/>
    </source>
</evidence>
<feature type="coiled-coil region" evidence="1">
    <location>
        <begin position="418"/>
        <end position="551"/>
    </location>
</feature>
<reference evidence="2 3" key="1">
    <citation type="submission" date="2016-11" db="EMBL/GenBank/DDBJ databases">
        <title>The macronuclear genome of Stentor coeruleus: a giant cell with tiny introns.</title>
        <authorList>
            <person name="Slabodnick M."/>
            <person name="Ruby J.G."/>
            <person name="Reiff S.B."/>
            <person name="Swart E.C."/>
            <person name="Gosai S."/>
            <person name="Prabakaran S."/>
            <person name="Witkowska E."/>
            <person name="Larue G.E."/>
            <person name="Fisher S."/>
            <person name="Freeman R.M."/>
            <person name="Gunawardena J."/>
            <person name="Chu W."/>
            <person name="Stover N.A."/>
            <person name="Gregory B.D."/>
            <person name="Nowacki M."/>
            <person name="Derisi J."/>
            <person name="Roy S.W."/>
            <person name="Marshall W.F."/>
            <person name="Sood P."/>
        </authorList>
    </citation>
    <scope>NUCLEOTIDE SEQUENCE [LARGE SCALE GENOMIC DNA]</scope>
    <source>
        <strain evidence="2">WM001</strain>
    </source>
</reference>
<dbReference type="OrthoDB" id="326388at2759"/>
<name>A0A1R2C6H1_9CILI</name>
<organism evidence="2 3">
    <name type="scientific">Stentor coeruleus</name>
    <dbReference type="NCBI Taxonomy" id="5963"/>
    <lineage>
        <taxon>Eukaryota</taxon>
        <taxon>Sar</taxon>
        <taxon>Alveolata</taxon>
        <taxon>Ciliophora</taxon>
        <taxon>Postciliodesmatophora</taxon>
        <taxon>Heterotrichea</taxon>
        <taxon>Heterotrichida</taxon>
        <taxon>Stentoridae</taxon>
        <taxon>Stentor</taxon>
    </lineage>
</organism>
<feature type="coiled-coil region" evidence="1">
    <location>
        <begin position="79"/>
        <end position="181"/>
    </location>
</feature>
<accession>A0A1R2C6H1</accession>
<keyword evidence="3" id="KW-1185">Reference proteome</keyword>
<feature type="coiled-coil region" evidence="1">
    <location>
        <begin position="814"/>
        <end position="855"/>
    </location>
</feature>
<dbReference type="AlphaFoldDB" id="A0A1R2C6H1"/>
<evidence type="ECO:0000313" key="2">
    <source>
        <dbReference type="EMBL" id="OMJ84580.1"/>
    </source>
</evidence>
<evidence type="ECO:0000313" key="3">
    <source>
        <dbReference type="Proteomes" id="UP000187209"/>
    </source>
</evidence>
<dbReference type="EMBL" id="MPUH01000264">
    <property type="protein sequence ID" value="OMJ84580.1"/>
    <property type="molecule type" value="Genomic_DNA"/>
</dbReference>